<gene>
    <name evidence="1" type="ORF">HNQ39_004240</name>
</gene>
<dbReference type="AlphaFoldDB" id="A0A7W9SUF0"/>
<dbReference type="InterPro" id="IPR016024">
    <property type="entry name" value="ARM-type_fold"/>
</dbReference>
<evidence type="ECO:0000313" key="2">
    <source>
        <dbReference type="Proteomes" id="UP000520814"/>
    </source>
</evidence>
<dbReference type="PANTHER" id="PTHR12697">
    <property type="entry name" value="PBS LYASE HEAT-LIKE PROTEIN"/>
    <property type="match status" value="1"/>
</dbReference>
<keyword evidence="2" id="KW-1185">Reference proteome</keyword>
<evidence type="ECO:0000313" key="1">
    <source>
        <dbReference type="EMBL" id="MBB6052419.1"/>
    </source>
</evidence>
<name>A0A7W9SUF0_ARMRO</name>
<dbReference type="RefSeq" id="WP_184201426.1">
    <property type="nucleotide sequence ID" value="NZ_JACHGW010000004.1"/>
</dbReference>
<dbReference type="Proteomes" id="UP000520814">
    <property type="component" value="Unassembled WGS sequence"/>
</dbReference>
<comment type="caution">
    <text evidence="1">The sequence shown here is derived from an EMBL/GenBank/DDBJ whole genome shotgun (WGS) entry which is preliminary data.</text>
</comment>
<dbReference type="InterPro" id="IPR004155">
    <property type="entry name" value="PBS_lyase_HEAT"/>
</dbReference>
<dbReference type="PANTHER" id="PTHR12697:SF39">
    <property type="entry name" value="SLR1687 PROTEIN"/>
    <property type="match status" value="1"/>
</dbReference>
<accession>A0A7W9SUF0</accession>
<dbReference type="Gene3D" id="1.25.10.10">
    <property type="entry name" value="Leucine-rich Repeat Variant"/>
    <property type="match status" value="2"/>
</dbReference>
<dbReference type="EMBL" id="JACHGW010000004">
    <property type="protein sequence ID" value="MBB6052419.1"/>
    <property type="molecule type" value="Genomic_DNA"/>
</dbReference>
<dbReference type="InterPro" id="IPR011989">
    <property type="entry name" value="ARM-like"/>
</dbReference>
<dbReference type="Pfam" id="PF13646">
    <property type="entry name" value="HEAT_2"/>
    <property type="match status" value="1"/>
</dbReference>
<dbReference type="SUPFAM" id="SSF48371">
    <property type="entry name" value="ARM repeat"/>
    <property type="match status" value="1"/>
</dbReference>
<protein>
    <recommendedName>
        <fullName evidence="3">HEAT repeat protein</fullName>
    </recommendedName>
</protein>
<proteinExistence type="predicted"/>
<evidence type="ECO:0008006" key="3">
    <source>
        <dbReference type="Google" id="ProtNLM"/>
    </source>
</evidence>
<reference evidence="1 2" key="1">
    <citation type="submission" date="2020-08" db="EMBL/GenBank/DDBJ databases">
        <title>Genomic Encyclopedia of Type Strains, Phase IV (KMG-IV): sequencing the most valuable type-strain genomes for metagenomic binning, comparative biology and taxonomic classification.</title>
        <authorList>
            <person name="Goeker M."/>
        </authorList>
    </citation>
    <scope>NUCLEOTIDE SEQUENCE [LARGE SCALE GENOMIC DNA]</scope>
    <source>
        <strain evidence="1 2">DSM 23562</strain>
    </source>
</reference>
<organism evidence="1 2">
    <name type="scientific">Armatimonas rosea</name>
    <dbReference type="NCBI Taxonomy" id="685828"/>
    <lineage>
        <taxon>Bacteria</taxon>
        <taxon>Bacillati</taxon>
        <taxon>Armatimonadota</taxon>
        <taxon>Armatimonadia</taxon>
        <taxon>Armatimonadales</taxon>
        <taxon>Armatimonadaceae</taxon>
        <taxon>Armatimonas</taxon>
    </lineage>
</organism>
<sequence length="517" mass="59053">MEQLKATPRWQDRRELVRQTDDAGALLAWLPHEKEGWVRAALATRLGQLGGSVSHSALARLSTDDASGLVQVAAAQALAQLGTPEAQQELQKLLEWADDLLVRQAAAQNQTAGSSEQSAAIETLLETLRHETIGHKRALALYQAGQRAGAQLLPTLHALWQTETEPLVRQELIGLLARLGGDAELALFVPALRQEPSMHVRISLVKALLTRRTAATQEVFLQALPQEPTEAVRFQLIHALNHWKDRRVLRVLYESINASRFPGTYPQIRQMLDNSLRTIPTAELVAWLDDEPWVGLCELFIKTLSGRGTEGRQVLLDQLTTQTRRELFRYLIPAVMTWQDEEVRELLYTLFDREARADRPRTPPVLDDAYNISIDYWFYLVRALGTFYQKWSFERLNAQLTTEPHAAIRDTLFDTLHQLRTPEAVAACFAALRREKTPYLIREYARRLFFKSPDTVLELLCERWLDEVDEVLQRELWRALLTLPAPREPVEEEVTEEIDAEIAEILRELPHEELTDL</sequence>
<dbReference type="GO" id="GO:0016491">
    <property type="term" value="F:oxidoreductase activity"/>
    <property type="evidence" value="ECO:0007669"/>
    <property type="project" value="TreeGrafter"/>
</dbReference>
<dbReference type="SMART" id="SM00567">
    <property type="entry name" value="EZ_HEAT"/>
    <property type="match status" value="5"/>
</dbReference>